<dbReference type="EMBL" id="JAPFFF010000008">
    <property type="protein sequence ID" value="KAK8883535.1"/>
    <property type="molecule type" value="Genomic_DNA"/>
</dbReference>
<comment type="caution">
    <text evidence="1">The sequence shown here is derived from an EMBL/GenBank/DDBJ whole genome shotgun (WGS) entry which is preliminary data.</text>
</comment>
<evidence type="ECO:0000313" key="1">
    <source>
        <dbReference type="EMBL" id="KAK8883535.1"/>
    </source>
</evidence>
<name>A0ABR2K0A2_9EUKA</name>
<reference evidence="1 2" key="1">
    <citation type="submission" date="2024-04" db="EMBL/GenBank/DDBJ databases">
        <title>Tritrichomonas musculus Genome.</title>
        <authorList>
            <person name="Alves-Ferreira E."/>
            <person name="Grigg M."/>
            <person name="Lorenzi H."/>
            <person name="Galac M."/>
        </authorList>
    </citation>
    <scope>NUCLEOTIDE SEQUENCE [LARGE SCALE GENOMIC DNA]</scope>
    <source>
        <strain evidence="1 2">EAF2021</strain>
    </source>
</reference>
<keyword evidence="2" id="KW-1185">Reference proteome</keyword>
<gene>
    <name evidence="1" type="ORF">M9Y10_042629</name>
</gene>
<evidence type="ECO:0000313" key="2">
    <source>
        <dbReference type="Proteomes" id="UP001470230"/>
    </source>
</evidence>
<proteinExistence type="predicted"/>
<organism evidence="1 2">
    <name type="scientific">Tritrichomonas musculus</name>
    <dbReference type="NCBI Taxonomy" id="1915356"/>
    <lineage>
        <taxon>Eukaryota</taxon>
        <taxon>Metamonada</taxon>
        <taxon>Parabasalia</taxon>
        <taxon>Tritrichomonadida</taxon>
        <taxon>Tritrichomonadidae</taxon>
        <taxon>Tritrichomonas</taxon>
    </lineage>
</organism>
<accession>A0ABR2K0A2</accession>
<protein>
    <submittedName>
        <fullName evidence="1">Uncharacterized protein</fullName>
    </submittedName>
</protein>
<dbReference type="Proteomes" id="UP001470230">
    <property type="component" value="Unassembled WGS sequence"/>
</dbReference>
<sequence>MFKKCANKLDDAFSYEKSDEYRILVQTFSSGATLKEYVSIATILSTLLPQVKEPSRTEKRSFVLLMKWFKENWELIFPVLPFIQLRDENKKVIDGQRELYEMHSHSK</sequence>